<sequence>MKGAHQILAVAMFLFAFAQTLDIGIDKGTIYCSRETGNAVLHAEKGDHGYIVSGGYPEFYSTGGKSGLWCQIHIRVCSTCKVKVTFDKLSFGECQPESTTESESNSGGDWCQPGCDHIHLFEVDTPYDRITHRDYFAGNESDHYTSISGNIKIRHCAGNTSLEDERHFKIGFTVLDKTEQYQGLKYQYGFSGGELTSPNFPQGYALNGETFTYVIQNLDPYGHVRLTFDDWDIAKESTVKVYDGLSDNSPYVTLEHNKRPSLLSKFSTLVLVLSTGHSSDECCFHAGFKAIYEYASEAEWEDRPTVSCSEIHPLQGGGTLSFSGSNTLGE</sequence>
<keyword evidence="1" id="KW-1015">Disulfide bond</keyword>
<dbReference type="AlphaFoldDB" id="A0AAV4IJX9"/>
<feature type="domain" description="CUB" evidence="3">
    <location>
        <begin position="184"/>
        <end position="295"/>
    </location>
</feature>
<evidence type="ECO:0000313" key="4">
    <source>
        <dbReference type="EMBL" id="GFS10833.1"/>
    </source>
</evidence>
<protein>
    <submittedName>
        <fullName evidence="4">Small nuclear ribonucleoprotein Sm D1</fullName>
    </submittedName>
</protein>
<dbReference type="EMBL" id="BMAT01006351">
    <property type="protein sequence ID" value="GFS10833.1"/>
    <property type="molecule type" value="Genomic_DNA"/>
</dbReference>
<feature type="signal peptide" evidence="2">
    <location>
        <begin position="1"/>
        <end position="20"/>
    </location>
</feature>
<keyword evidence="2" id="KW-0732">Signal</keyword>
<organism evidence="4 5">
    <name type="scientific">Elysia marginata</name>
    <dbReference type="NCBI Taxonomy" id="1093978"/>
    <lineage>
        <taxon>Eukaryota</taxon>
        <taxon>Metazoa</taxon>
        <taxon>Spiralia</taxon>
        <taxon>Lophotrochozoa</taxon>
        <taxon>Mollusca</taxon>
        <taxon>Gastropoda</taxon>
        <taxon>Heterobranchia</taxon>
        <taxon>Euthyneura</taxon>
        <taxon>Panpulmonata</taxon>
        <taxon>Sacoglossa</taxon>
        <taxon>Placobranchoidea</taxon>
        <taxon>Plakobranchidae</taxon>
        <taxon>Elysia</taxon>
    </lineage>
</organism>
<dbReference type="InterPro" id="IPR000859">
    <property type="entry name" value="CUB_dom"/>
</dbReference>
<feature type="chain" id="PRO_5043349165" evidence="2">
    <location>
        <begin position="21"/>
        <end position="330"/>
    </location>
</feature>
<evidence type="ECO:0000256" key="2">
    <source>
        <dbReference type="SAM" id="SignalP"/>
    </source>
</evidence>
<dbReference type="SMART" id="SM00042">
    <property type="entry name" value="CUB"/>
    <property type="match status" value="1"/>
</dbReference>
<dbReference type="Gene3D" id="2.60.120.290">
    <property type="entry name" value="Spermadhesin, CUB domain"/>
    <property type="match status" value="2"/>
</dbReference>
<keyword evidence="4" id="KW-0687">Ribonucleoprotein</keyword>
<dbReference type="InterPro" id="IPR035914">
    <property type="entry name" value="Sperma_CUB_dom_sf"/>
</dbReference>
<comment type="caution">
    <text evidence="4">The sequence shown here is derived from an EMBL/GenBank/DDBJ whole genome shotgun (WGS) entry which is preliminary data.</text>
</comment>
<dbReference type="SUPFAM" id="SSF49854">
    <property type="entry name" value="Spermadhesin, CUB domain"/>
    <property type="match status" value="1"/>
</dbReference>
<dbReference type="GO" id="GO:1990904">
    <property type="term" value="C:ribonucleoprotein complex"/>
    <property type="evidence" value="ECO:0007669"/>
    <property type="project" value="UniProtKB-KW"/>
</dbReference>
<proteinExistence type="predicted"/>
<reference evidence="4 5" key="1">
    <citation type="journal article" date="2021" name="Elife">
        <title>Chloroplast acquisition without the gene transfer in kleptoplastic sea slugs, Plakobranchus ocellatus.</title>
        <authorList>
            <person name="Maeda T."/>
            <person name="Takahashi S."/>
            <person name="Yoshida T."/>
            <person name="Shimamura S."/>
            <person name="Takaki Y."/>
            <person name="Nagai Y."/>
            <person name="Toyoda A."/>
            <person name="Suzuki Y."/>
            <person name="Arimoto A."/>
            <person name="Ishii H."/>
            <person name="Satoh N."/>
            <person name="Nishiyama T."/>
            <person name="Hasebe M."/>
            <person name="Maruyama T."/>
            <person name="Minagawa J."/>
            <person name="Obokata J."/>
            <person name="Shigenobu S."/>
        </authorList>
    </citation>
    <scope>NUCLEOTIDE SEQUENCE [LARGE SCALE GENOMIC DNA]</scope>
</reference>
<name>A0AAV4IJX9_9GAST</name>
<evidence type="ECO:0000313" key="5">
    <source>
        <dbReference type="Proteomes" id="UP000762676"/>
    </source>
</evidence>
<evidence type="ECO:0000259" key="3">
    <source>
        <dbReference type="SMART" id="SM00042"/>
    </source>
</evidence>
<keyword evidence="5" id="KW-1185">Reference proteome</keyword>
<accession>A0AAV4IJX9</accession>
<gene>
    <name evidence="4" type="ORF">ElyMa_003070900</name>
</gene>
<dbReference type="CDD" id="cd00041">
    <property type="entry name" value="CUB"/>
    <property type="match status" value="1"/>
</dbReference>
<evidence type="ECO:0000256" key="1">
    <source>
        <dbReference type="ARBA" id="ARBA00023157"/>
    </source>
</evidence>
<dbReference type="Proteomes" id="UP000762676">
    <property type="component" value="Unassembled WGS sequence"/>
</dbReference>